<feature type="transmembrane region" description="Helical" evidence="10">
    <location>
        <begin position="181"/>
        <end position="207"/>
    </location>
</feature>
<dbReference type="InterPro" id="IPR048279">
    <property type="entry name" value="MdtK-like"/>
</dbReference>
<keyword evidence="3" id="KW-0050">Antiport</keyword>
<evidence type="ECO:0000256" key="9">
    <source>
        <dbReference type="ARBA" id="ARBA00031636"/>
    </source>
</evidence>
<evidence type="ECO:0000256" key="1">
    <source>
        <dbReference type="ARBA" id="ARBA00004429"/>
    </source>
</evidence>
<feature type="transmembrane region" description="Helical" evidence="10">
    <location>
        <begin position="124"/>
        <end position="142"/>
    </location>
</feature>
<name>A0A2A7UUA9_COMTR</name>
<dbReference type="PIRSF" id="PIRSF006603">
    <property type="entry name" value="DinF"/>
    <property type="match status" value="1"/>
</dbReference>
<dbReference type="PANTHER" id="PTHR43298">
    <property type="entry name" value="MULTIDRUG RESISTANCE PROTEIN NORM-RELATED"/>
    <property type="match status" value="1"/>
</dbReference>
<evidence type="ECO:0000256" key="7">
    <source>
        <dbReference type="ARBA" id="ARBA00023065"/>
    </source>
</evidence>
<evidence type="ECO:0000256" key="6">
    <source>
        <dbReference type="ARBA" id="ARBA00022989"/>
    </source>
</evidence>
<evidence type="ECO:0000256" key="3">
    <source>
        <dbReference type="ARBA" id="ARBA00022449"/>
    </source>
</evidence>
<dbReference type="PANTHER" id="PTHR43298:SF2">
    <property type="entry name" value="FMN_FAD EXPORTER YEEO-RELATED"/>
    <property type="match status" value="1"/>
</dbReference>
<dbReference type="GO" id="GO:0005886">
    <property type="term" value="C:plasma membrane"/>
    <property type="evidence" value="ECO:0007669"/>
    <property type="project" value="UniProtKB-SubCell"/>
</dbReference>
<evidence type="ECO:0000256" key="10">
    <source>
        <dbReference type="SAM" id="Phobius"/>
    </source>
</evidence>
<dbReference type="InterPro" id="IPR002528">
    <property type="entry name" value="MATE_fam"/>
</dbReference>
<keyword evidence="4" id="KW-1003">Cell membrane</keyword>
<gene>
    <name evidence="11" type="ORF">CRM82_09750</name>
</gene>
<sequence length="458" mass="49140">MSEIRTVARHAGTVLAGQLAVMAFGVTDTVVAGRYASDALAALSVASAIFVSVYISLMGILQALLPIWAEQHGRRQPALIGQSFRQSLYLYLLVTAVGMATLLAPGLLLDWAKVPPALQPEVRSYLRIVAMALPAALFFRLFTTLNQALGHPQLVTWLQLLSLLPKILLSIWFTFGGLGLPAMGAAGCAWATLLVQYATVLLAIALLRRQSLYAPLQLWRPMEQPDRQQLGQFARLGIPAGLSISVEVTSFTLMALFIARQGSLSSASHQIAANLAALCYMVPLSLAIATSARVSYWLGAGHAAHAAQMARQGLRLAAGLGAVLALTVWLLRSPIAALYTQDAAVAALTTGLLGWIAAYHLADCIQCYCIFVLRALRITLAPLVTYSTMLWGVGLGGGYAMAYLWEWPPAWRGSPTPFWASSVLALAVTALIFVAMLQRHLRLLPQARSTPDPAIHPG</sequence>
<evidence type="ECO:0000313" key="12">
    <source>
        <dbReference type="Proteomes" id="UP000220246"/>
    </source>
</evidence>
<proteinExistence type="predicted"/>
<organism evidence="11 12">
    <name type="scientific">Comamonas terrigena</name>
    <dbReference type="NCBI Taxonomy" id="32013"/>
    <lineage>
        <taxon>Bacteria</taxon>
        <taxon>Pseudomonadati</taxon>
        <taxon>Pseudomonadota</taxon>
        <taxon>Betaproteobacteria</taxon>
        <taxon>Burkholderiales</taxon>
        <taxon>Comamonadaceae</taxon>
        <taxon>Comamonas</taxon>
    </lineage>
</organism>
<keyword evidence="7" id="KW-0406">Ion transport</keyword>
<evidence type="ECO:0000313" key="11">
    <source>
        <dbReference type="EMBL" id="PEH88837.1"/>
    </source>
</evidence>
<dbReference type="GO" id="GO:0015297">
    <property type="term" value="F:antiporter activity"/>
    <property type="evidence" value="ECO:0007669"/>
    <property type="project" value="UniProtKB-KW"/>
</dbReference>
<dbReference type="Pfam" id="PF01554">
    <property type="entry name" value="MatE"/>
    <property type="match status" value="2"/>
</dbReference>
<dbReference type="STRING" id="1219032.GCA_001515545_01755"/>
<feature type="transmembrane region" description="Helical" evidence="10">
    <location>
        <begin position="39"/>
        <end position="67"/>
    </location>
</feature>
<feature type="transmembrane region" description="Helical" evidence="10">
    <location>
        <begin position="271"/>
        <end position="292"/>
    </location>
</feature>
<evidence type="ECO:0000256" key="5">
    <source>
        <dbReference type="ARBA" id="ARBA00022692"/>
    </source>
</evidence>
<dbReference type="GeneID" id="80800887"/>
<comment type="subcellular location">
    <subcellularLocation>
        <location evidence="1">Cell inner membrane</location>
        <topology evidence="1">Multi-pass membrane protein</topology>
    </subcellularLocation>
</comment>
<dbReference type="GO" id="GO:0006811">
    <property type="term" value="P:monoatomic ion transport"/>
    <property type="evidence" value="ECO:0007669"/>
    <property type="project" value="UniProtKB-KW"/>
</dbReference>
<keyword evidence="12" id="KW-1185">Reference proteome</keyword>
<dbReference type="GO" id="GO:0042910">
    <property type="term" value="F:xenobiotic transmembrane transporter activity"/>
    <property type="evidence" value="ECO:0007669"/>
    <property type="project" value="InterPro"/>
</dbReference>
<keyword evidence="8 10" id="KW-0472">Membrane</keyword>
<protein>
    <recommendedName>
        <fullName evidence="9">Multidrug-efflux transporter</fullName>
    </recommendedName>
</protein>
<feature type="transmembrane region" description="Helical" evidence="10">
    <location>
        <begin position="88"/>
        <end position="112"/>
    </location>
</feature>
<dbReference type="NCBIfam" id="TIGR00797">
    <property type="entry name" value="matE"/>
    <property type="match status" value="1"/>
</dbReference>
<keyword evidence="5 10" id="KW-0812">Transmembrane</keyword>
<feature type="transmembrane region" description="Helical" evidence="10">
    <location>
        <begin position="12"/>
        <end position="33"/>
    </location>
</feature>
<reference evidence="12" key="1">
    <citation type="submission" date="2017-09" db="EMBL/GenBank/DDBJ databases">
        <title>FDA dAtabase for Regulatory Grade micrObial Sequences (FDA-ARGOS): Supporting development and validation of Infectious Disease Dx tests.</title>
        <authorList>
            <person name="Minogue T."/>
            <person name="Wolcott M."/>
            <person name="Wasieloski L."/>
            <person name="Aguilar W."/>
            <person name="Moore D."/>
            <person name="Tallon L."/>
            <person name="Sadzewicz L."/>
            <person name="Ott S."/>
            <person name="Zhao X."/>
            <person name="Nagaraj S."/>
            <person name="Vavikolanu K."/>
            <person name="Aluvathingal J."/>
            <person name="Nadendla S."/>
            <person name="Sichtig H."/>
        </authorList>
    </citation>
    <scope>NUCLEOTIDE SEQUENCE [LARGE SCALE GENOMIC DNA]</scope>
    <source>
        <strain evidence="12">FDAARGOS_394</strain>
    </source>
</reference>
<dbReference type="EMBL" id="PDEA01000001">
    <property type="protein sequence ID" value="PEH88837.1"/>
    <property type="molecule type" value="Genomic_DNA"/>
</dbReference>
<evidence type="ECO:0000256" key="4">
    <source>
        <dbReference type="ARBA" id="ARBA00022475"/>
    </source>
</evidence>
<feature type="transmembrane region" description="Helical" evidence="10">
    <location>
        <begin position="154"/>
        <end position="175"/>
    </location>
</feature>
<feature type="transmembrane region" description="Helical" evidence="10">
    <location>
        <begin position="383"/>
        <end position="405"/>
    </location>
</feature>
<feature type="transmembrane region" description="Helical" evidence="10">
    <location>
        <begin position="417"/>
        <end position="437"/>
    </location>
</feature>
<dbReference type="InterPro" id="IPR050222">
    <property type="entry name" value="MATE_MdtK"/>
</dbReference>
<evidence type="ECO:0000256" key="8">
    <source>
        <dbReference type="ARBA" id="ARBA00023136"/>
    </source>
</evidence>
<accession>A0A2A7UUA9</accession>
<keyword evidence="6 10" id="KW-1133">Transmembrane helix</keyword>
<evidence type="ECO:0000256" key="2">
    <source>
        <dbReference type="ARBA" id="ARBA00022448"/>
    </source>
</evidence>
<dbReference type="AlphaFoldDB" id="A0A2A7UUA9"/>
<comment type="caution">
    <text evidence="11">The sequence shown here is derived from an EMBL/GenBank/DDBJ whole genome shotgun (WGS) entry which is preliminary data.</text>
</comment>
<feature type="transmembrane region" description="Helical" evidence="10">
    <location>
        <begin position="343"/>
        <end position="362"/>
    </location>
</feature>
<dbReference type="Proteomes" id="UP000220246">
    <property type="component" value="Unassembled WGS sequence"/>
</dbReference>
<keyword evidence="2" id="KW-0813">Transport</keyword>
<dbReference type="RefSeq" id="WP_066535821.1">
    <property type="nucleotide sequence ID" value="NZ_JAOBYP010000006.1"/>
</dbReference>
<feature type="transmembrane region" description="Helical" evidence="10">
    <location>
        <begin position="313"/>
        <end position="331"/>
    </location>
</feature>
<dbReference type="OrthoDB" id="9780160at2"/>
<feature type="transmembrane region" description="Helical" evidence="10">
    <location>
        <begin position="236"/>
        <end position="259"/>
    </location>
</feature>